<keyword evidence="1" id="KW-0813">Transport</keyword>
<dbReference type="OrthoDB" id="235102at2"/>
<sequence>MRWKLPKLPWPAIRLVVGVIVVIVAGLTYSTWWPPISNWVDSTLMSHRGTATEDGHDDHAEPAPVANESLNLTVQAIKNLGLTPEYLRPIELSTYRRSITVPSVIVAKPGRSQVVVASPLNGVVTHVHAVTGQAVMPGELLMEVRLTYEELVDKQTEYLKTLSELEVENREIARLEEATRSGAVSGKSLLERRYAKEKLDALLRAQREALRMHGLSDRQIEQIGTNGRLLQELKVMVPDIDRHEHDEEEDRELRLSQAPVRPVAFAMPASQIAAPPAILKSEGHEHRPLVVEDLQVHKGQAVVAGDKLCSLSDYSELFIEGKAFENDMAAINEAVKRGWSIDAVFKNATATEIVRGLKLAFVANAIDPSSRTLSVFVELPNEIIRDETTTQGQRYLDWKYRLGQRLELQIPVEQWENEIVVPVDAVVKDGADWFVFQRNGNRFDRIPVHVKHRDQTSAVIANDGSIYPGDVIALKAAHQMQMAVKNKSGGGADPHAGHNH</sequence>
<keyword evidence="5" id="KW-1185">Reference proteome</keyword>
<dbReference type="GO" id="GO:0015679">
    <property type="term" value="P:plasma membrane copper ion transport"/>
    <property type="evidence" value="ECO:0007669"/>
    <property type="project" value="TreeGrafter"/>
</dbReference>
<keyword evidence="3" id="KW-0812">Transmembrane</keyword>
<name>A0A5C6DU79_9BACT</name>
<dbReference type="Proteomes" id="UP000315471">
    <property type="component" value="Unassembled WGS sequence"/>
</dbReference>
<dbReference type="Gene3D" id="2.40.50.100">
    <property type="match status" value="1"/>
</dbReference>
<feature type="coiled-coil region" evidence="2">
    <location>
        <begin position="148"/>
        <end position="178"/>
    </location>
</feature>
<dbReference type="AlphaFoldDB" id="A0A5C6DU79"/>
<reference evidence="4 5" key="1">
    <citation type="submission" date="2019-02" db="EMBL/GenBank/DDBJ databases">
        <title>Deep-cultivation of Planctomycetes and their phenomic and genomic characterization uncovers novel biology.</title>
        <authorList>
            <person name="Wiegand S."/>
            <person name="Jogler M."/>
            <person name="Boedeker C."/>
            <person name="Pinto D."/>
            <person name="Vollmers J."/>
            <person name="Rivas-Marin E."/>
            <person name="Kohn T."/>
            <person name="Peeters S.H."/>
            <person name="Heuer A."/>
            <person name="Rast P."/>
            <person name="Oberbeckmann S."/>
            <person name="Bunk B."/>
            <person name="Jeske O."/>
            <person name="Meyerdierks A."/>
            <person name="Storesund J.E."/>
            <person name="Kallscheuer N."/>
            <person name="Luecker S."/>
            <person name="Lage O.M."/>
            <person name="Pohl T."/>
            <person name="Merkel B.J."/>
            <person name="Hornburger P."/>
            <person name="Mueller R.-W."/>
            <person name="Bruemmer F."/>
            <person name="Labrenz M."/>
            <person name="Spormann A.M."/>
            <person name="Op Den Camp H."/>
            <person name="Overmann J."/>
            <person name="Amann R."/>
            <person name="Jetten M.S.M."/>
            <person name="Mascher T."/>
            <person name="Medema M.H."/>
            <person name="Devos D.P."/>
            <person name="Kaster A.-K."/>
            <person name="Ovreas L."/>
            <person name="Rohde M."/>
            <person name="Galperin M.Y."/>
            <person name="Jogler C."/>
        </authorList>
    </citation>
    <scope>NUCLEOTIDE SEQUENCE [LARGE SCALE GENOMIC DNA]</scope>
    <source>
        <strain evidence="4 5">Q31b</strain>
    </source>
</reference>
<keyword evidence="3" id="KW-0472">Membrane</keyword>
<evidence type="ECO:0000313" key="4">
    <source>
        <dbReference type="EMBL" id="TWU39855.1"/>
    </source>
</evidence>
<accession>A0A5C6DU79</accession>
<dbReference type="GO" id="GO:0060003">
    <property type="term" value="P:copper ion export"/>
    <property type="evidence" value="ECO:0007669"/>
    <property type="project" value="TreeGrafter"/>
</dbReference>
<comment type="caution">
    <text evidence="4">The sequence shown here is derived from an EMBL/GenBank/DDBJ whole genome shotgun (WGS) entry which is preliminary data.</text>
</comment>
<proteinExistence type="predicted"/>
<gene>
    <name evidence="4" type="ORF">Q31b_31700</name>
</gene>
<dbReference type="Gene3D" id="1.10.287.470">
    <property type="entry name" value="Helix hairpin bin"/>
    <property type="match status" value="1"/>
</dbReference>
<evidence type="ECO:0000313" key="5">
    <source>
        <dbReference type="Proteomes" id="UP000315471"/>
    </source>
</evidence>
<keyword evidence="2" id="KW-0175">Coiled coil</keyword>
<dbReference type="PANTHER" id="PTHR30097">
    <property type="entry name" value="CATION EFFLUX SYSTEM PROTEIN CUSB"/>
    <property type="match status" value="1"/>
</dbReference>
<organism evidence="4 5">
    <name type="scientific">Novipirellula aureliae</name>
    <dbReference type="NCBI Taxonomy" id="2527966"/>
    <lineage>
        <taxon>Bacteria</taxon>
        <taxon>Pseudomonadati</taxon>
        <taxon>Planctomycetota</taxon>
        <taxon>Planctomycetia</taxon>
        <taxon>Pirellulales</taxon>
        <taxon>Pirellulaceae</taxon>
        <taxon>Novipirellula</taxon>
    </lineage>
</organism>
<dbReference type="Gene3D" id="2.40.420.20">
    <property type="match status" value="1"/>
</dbReference>
<evidence type="ECO:0000256" key="3">
    <source>
        <dbReference type="SAM" id="Phobius"/>
    </source>
</evidence>
<evidence type="ECO:0000256" key="1">
    <source>
        <dbReference type="ARBA" id="ARBA00022448"/>
    </source>
</evidence>
<dbReference type="EMBL" id="SJPY01000005">
    <property type="protein sequence ID" value="TWU39855.1"/>
    <property type="molecule type" value="Genomic_DNA"/>
</dbReference>
<dbReference type="RefSeq" id="WP_146600530.1">
    <property type="nucleotide sequence ID" value="NZ_SJPY01000005.1"/>
</dbReference>
<dbReference type="PANTHER" id="PTHR30097:SF4">
    <property type="entry name" value="SLR6042 PROTEIN"/>
    <property type="match status" value="1"/>
</dbReference>
<dbReference type="GO" id="GO:0030313">
    <property type="term" value="C:cell envelope"/>
    <property type="evidence" value="ECO:0007669"/>
    <property type="project" value="TreeGrafter"/>
</dbReference>
<feature type="transmembrane region" description="Helical" evidence="3">
    <location>
        <begin position="12"/>
        <end position="33"/>
    </location>
</feature>
<dbReference type="InterPro" id="IPR051909">
    <property type="entry name" value="MFP_Cation_Efflux"/>
</dbReference>
<protein>
    <submittedName>
        <fullName evidence="4">HlyD family secretion protein</fullName>
    </submittedName>
</protein>
<keyword evidence="3" id="KW-1133">Transmembrane helix</keyword>
<evidence type="ECO:0000256" key="2">
    <source>
        <dbReference type="SAM" id="Coils"/>
    </source>
</evidence>